<organism evidence="11 12">
    <name type="scientific">Bordetella genomosp. 8</name>
    <dbReference type="NCBI Taxonomy" id="1416806"/>
    <lineage>
        <taxon>Bacteria</taxon>
        <taxon>Pseudomonadati</taxon>
        <taxon>Pseudomonadota</taxon>
        <taxon>Betaproteobacteria</taxon>
        <taxon>Burkholderiales</taxon>
        <taxon>Alcaligenaceae</taxon>
        <taxon>Bordetella</taxon>
    </lineage>
</organism>
<gene>
    <name evidence="11" type="ORF">CAL12_09835</name>
</gene>
<dbReference type="GO" id="GO:0140359">
    <property type="term" value="F:ABC-type transporter activity"/>
    <property type="evidence" value="ECO:0007669"/>
    <property type="project" value="InterPro"/>
</dbReference>
<dbReference type="SMART" id="SM00382">
    <property type="entry name" value="AAA"/>
    <property type="match status" value="1"/>
</dbReference>
<dbReference type="OrthoDB" id="9806127at2"/>
<evidence type="ECO:0000256" key="4">
    <source>
        <dbReference type="ARBA" id="ARBA00022741"/>
    </source>
</evidence>
<dbReference type="STRING" id="1416806.CAL12_09835"/>
<evidence type="ECO:0000256" key="6">
    <source>
        <dbReference type="ARBA" id="ARBA00022989"/>
    </source>
</evidence>
<dbReference type="Pfam" id="PF00664">
    <property type="entry name" value="ABC_membrane"/>
    <property type="match status" value="1"/>
</dbReference>
<accession>A0A1W6YJE4</accession>
<dbReference type="InterPro" id="IPR003439">
    <property type="entry name" value="ABC_transporter-like_ATP-bd"/>
</dbReference>
<dbReference type="CDD" id="cd18584">
    <property type="entry name" value="ABC_6TM_AarD_CydD"/>
    <property type="match status" value="1"/>
</dbReference>
<feature type="domain" description="ABC transporter" evidence="9">
    <location>
        <begin position="353"/>
        <end position="559"/>
    </location>
</feature>
<dbReference type="PANTHER" id="PTHR24221">
    <property type="entry name" value="ATP-BINDING CASSETTE SUB-FAMILY B"/>
    <property type="match status" value="1"/>
</dbReference>
<dbReference type="RefSeq" id="WP_086064320.1">
    <property type="nucleotide sequence ID" value="NZ_CP021108.1"/>
</dbReference>
<dbReference type="PROSITE" id="PS50929">
    <property type="entry name" value="ABC_TM1F"/>
    <property type="match status" value="1"/>
</dbReference>
<proteinExistence type="predicted"/>
<dbReference type="GO" id="GO:0016887">
    <property type="term" value="F:ATP hydrolysis activity"/>
    <property type="evidence" value="ECO:0007669"/>
    <property type="project" value="InterPro"/>
</dbReference>
<evidence type="ECO:0000313" key="11">
    <source>
        <dbReference type="EMBL" id="ARP81114.1"/>
    </source>
</evidence>
<evidence type="ECO:0000256" key="2">
    <source>
        <dbReference type="ARBA" id="ARBA00022475"/>
    </source>
</evidence>
<keyword evidence="6 8" id="KW-1133">Transmembrane helix</keyword>
<dbReference type="Gene3D" id="1.20.1560.10">
    <property type="entry name" value="ABC transporter type 1, transmembrane domain"/>
    <property type="match status" value="1"/>
</dbReference>
<name>A0A1W6YJE4_9BORD</name>
<keyword evidence="2" id="KW-1003">Cell membrane</keyword>
<comment type="subcellular location">
    <subcellularLocation>
        <location evidence="1">Cell membrane</location>
        <topology evidence="1">Multi-pass membrane protein</topology>
    </subcellularLocation>
</comment>
<dbReference type="SUPFAM" id="SSF90123">
    <property type="entry name" value="ABC transporter transmembrane region"/>
    <property type="match status" value="1"/>
</dbReference>
<dbReference type="InterPro" id="IPR011527">
    <property type="entry name" value="ABC1_TM_dom"/>
</dbReference>
<feature type="transmembrane region" description="Helical" evidence="8">
    <location>
        <begin position="37"/>
        <end position="54"/>
    </location>
</feature>
<dbReference type="InterPro" id="IPR039421">
    <property type="entry name" value="Type_1_exporter"/>
</dbReference>
<dbReference type="Proteomes" id="UP000194151">
    <property type="component" value="Chromosome"/>
</dbReference>
<dbReference type="SUPFAM" id="SSF52540">
    <property type="entry name" value="P-loop containing nucleoside triphosphate hydrolases"/>
    <property type="match status" value="1"/>
</dbReference>
<keyword evidence="5" id="KW-0067">ATP-binding</keyword>
<evidence type="ECO:0000256" key="5">
    <source>
        <dbReference type="ARBA" id="ARBA00022840"/>
    </source>
</evidence>
<evidence type="ECO:0000256" key="8">
    <source>
        <dbReference type="SAM" id="Phobius"/>
    </source>
</evidence>
<keyword evidence="7 8" id="KW-0472">Membrane</keyword>
<dbReference type="AlphaFoldDB" id="A0A1W6YJE4"/>
<feature type="domain" description="ABC transmembrane type-1" evidence="10">
    <location>
        <begin position="37"/>
        <end position="312"/>
    </location>
</feature>
<dbReference type="EMBL" id="CP021108">
    <property type="protein sequence ID" value="ARP81114.1"/>
    <property type="molecule type" value="Genomic_DNA"/>
</dbReference>
<feature type="transmembrane region" description="Helical" evidence="8">
    <location>
        <begin position="242"/>
        <end position="275"/>
    </location>
</feature>
<evidence type="ECO:0000256" key="1">
    <source>
        <dbReference type="ARBA" id="ARBA00004651"/>
    </source>
</evidence>
<dbReference type="Gene3D" id="3.40.50.300">
    <property type="entry name" value="P-loop containing nucleotide triphosphate hydrolases"/>
    <property type="match status" value="1"/>
</dbReference>
<sequence>MPEENQHAARASNVDPRAAARALRTLARGDAAANRRLALLTVLHTACVAAWALALTLVLVQAASVVSLLALAAATAGRAWLSRSISRQAAWQAYGIKSRLRRQTVTAALATDQPPAGATMAACVDEIEALDGYFSQYRPAEMDARIGPLLIAAAVAPASPVAAAILLGTLVPFAAVMALAGGAASLEATRQFEALARLSGHFVDRVRALPVILAFQAEQAETARVATAAQEVSRRTMNVLRVAFISSAALEFFAAISVAIVAVYCGFALLGLLPFKPLETLGFPTAFYALALAPEFYAPLRRLAAAYHEKQLGEAAATRLLPLWRTLPGQDAGAAETRARPAADGTPAEAPAVRCRDAVVAAGELAIGPINLDAPAAALTVVRGATGAGKSTLLAALLGRAPLRSGAITIGETRVDMAAAPDSTFAPSQISWAGQAPVFLPGTILENLMAAAPGTTRAAALAMAMRVGLGPALERRPLGGDTVLDERGSGLSGGERRRLALARALLKPAPLLLLDEPTAELDGASEQRIVELIREATRDRTVIAATHSDTLAAAATCTLRLA</sequence>
<keyword evidence="3 8" id="KW-0812">Transmembrane</keyword>
<reference evidence="11 12" key="1">
    <citation type="submission" date="2017-05" db="EMBL/GenBank/DDBJ databases">
        <title>Complete and WGS of Bordetella genogroups.</title>
        <authorList>
            <person name="Spilker T."/>
            <person name="LiPuma J."/>
        </authorList>
    </citation>
    <scope>NUCLEOTIDE SEQUENCE [LARGE SCALE GENOMIC DNA]</scope>
    <source>
        <strain evidence="11 12">AU19157</strain>
    </source>
</reference>
<dbReference type="PROSITE" id="PS00211">
    <property type="entry name" value="ABC_TRANSPORTER_1"/>
    <property type="match status" value="1"/>
</dbReference>
<evidence type="ECO:0000313" key="12">
    <source>
        <dbReference type="Proteomes" id="UP000194151"/>
    </source>
</evidence>
<dbReference type="PROSITE" id="PS50893">
    <property type="entry name" value="ABC_TRANSPORTER_2"/>
    <property type="match status" value="1"/>
</dbReference>
<dbReference type="InterPro" id="IPR003593">
    <property type="entry name" value="AAA+_ATPase"/>
</dbReference>
<keyword evidence="12" id="KW-1185">Reference proteome</keyword>
<dbReference type="KEGG" id="bgv:CAL12_09835"/>
<dbReference type="InterPro" id="IPR036640">
    <property type="entry name" value="ABC1_TM_sf"/>
</dbReference>
<evidence type="ECO:0000256" key="7">
    <source>
        <dbReference type="ARBA" id="ARBA00023136"/>
    </source>
</evidence>
<dbReference type="InterPro" id="IPR027417">
    <property type="entry name" value="P-loop_NTPase"/>
</dbReference>
<evidence type="ECO:0000259" key="10">
    <source>
        <dbReference type="PROSITE" id="PS50929"/>
    </source>
</evidence>
<dbReference type="Pfam" id="PF00005">
    <property type="entry name" value="ABC_tran"/>
    <property type="match status" value="1"/>
</dbReference>
<dbReference type="GO" id="GO:0005524">
    <property type="term" value="F:ATP binding"/>
    <property type="evidence" value="ECO:0007669"/>
    <property type="project" value="UniProtKB-KW"/>
</dbReference>
<evidence type="ECO:0000256" key="3">
    <source>
        <dbReference type="ARBA" id="ARBA00022692"/>
    </source>
</evidence>
<keyword evidence="4" id="KW-0547">Nucleotide-binding</keyword>
<dbReference type="GO" id="GO:0005886">
    <property type="term" value="C:plasma membrane"/>
    <property type="evidence" value="ECO:0007669"/>
    <property type="project" value="UniProtKB-SubCell"/>
</dbReference>
<evidence type="ECO:0000259" key="9">
    <source>
        <dbReference type="PROSITE" id="PS50893"/>
    </source>
</evidence>
<dbReference type="GO" id="GO:0034040">
    <property type="term" value="F:ATPase-coupled lipid transmembrane transporter activity"/>
    <property type="evidence" value="ECO:0007669"/>
    <property type="project" value="TreeGrafter"/>
</dbReference>
<protein>
    <recommendedName>
        <fullName evidence="13">Thiol reductant ABC exporter subunit CydD</fullName>
    </recommendedName>
</protein>
<dbReference type="InterPro" id="IPR017871">
    <property type="entry name" value="ABC_transporter-like_CS"/>
</dbReference>
<dbReference type="PANTHER" id="PTHR24221:SF261">
    <property type="entry name" value="GLUTATHIONE_L-CYSTEINE TRANSPORT SYSTEM ATP-BINDING_PERMEASE PROTEIN CYDD"/>
    <property type="match status" value="1"/>
</dbReference>
<evidence type="ECO:0008006" key="13">
    <source>
        <dbReference type="Google" id="ProtNLM"/>
    </source>
</evidence>